<dbReference type="Proteomes" id="UP000597507">
    <property type="component" value="Unassembled WGS sequence"/>
</dbReference>
<gene>
    <name evidence="3" type="ORF">GCM10010964_06300</name>
</gene>
<dbReference type="EMBL" id="BMKS01000002">
    <property type="protein sequence ID" value="GGG20843.1"/>
    <property type="molecule type" value="Genomic_DNA"/>
</dbReference>
<accession>A0A8J2Z8J7</accession>
<dbReference type="RefSeq" id="WP_188898401.1">
    <property type="nucleotide sequence ID" value="NZ_BMKS01000002.1"/>
</dbReference>
<protein>
    <submittedName>
        <fullName evidence="3">3-oxoacyl-ACP reductase</fullName>
    </submittedName>
</protein>
<dbReference type="PRINTS" id="PR00080">
    <property type="entry name" value="SDRFAMILY"/>
</dbReference>
<name>A0A8J2Z8J7_9PROT</name>
<proteinExistence type="inferred from homology"/>
<evidence type="ECO:0000256" key="1">
    <source>
        <dbReference type="ARBA" id="ARBA00006484"/>
    </source>
</evidence>
<dbReference type="PRINTS" id="PR00081">
    <property type="entry name" value="GDHRDH"/>
</dbReference>
<organism evidence="3 4">
    <name type="scientific">Caldovatus sediminis</name>
    <dbReference type="NCBI Taxonomy" id="2041189"/>
    <lineage>
        <taxon>Bacteria</taxon>
        <taxon>Pseudomonadati</taxon>
        <taxon>Pseudomonadota</taxon>
        <taxon>Alphaproteobacteria</taxon>
        <taxon>Acetobacterales</taxon>
        <taxon>Roseomonadaceae</taxon>
        <taxon>Caldovatus</taxon>
    </lineage>
</organism>
<dbReference type="Pfam" id="PF13561">
    <property type="entry name" value="adh_short_C2"/>
    <property type="match status" value="1"/>
</dbReference>
<dbReference type="GO" id="GO:0016491">
    <property type="term" value="F:oxidoreductase activity"/>
    <property type="evidence" value="ECO:0007669"/>
    <property type="project" value="UniProtKB-KW"/>
</dbReference>
<sequence>MGRLQDRLAVVTGAANGIGAAIARRLGGEGARLALLDLDAAGLERAAAELRGQGVAVLAQAGDVTEEGVVQAAFARIAEECGPVDVLVNNVGGARNARIWEMSAEDWDFTIRLNLRSAFLCTRAVLPSMMARRRGSIVCMSSGSRNGTPWSAADTGAAAYSAAKAGIHGFVRDVAMEVSHLGVRINAVAPGPIETDRTRAAFARMERTLELSPNRLVPMRRVGRPREVADAVLFLASDEASYITGTTLDVAGGR</sequence>
<evidence type="ECO:0000313" key="3">
    <source>
        <dbReference type="EMBL" id="GGG20843.1"/>
    </source>
</evidence>
<comment type="caution">
    <text evidence="3">The sequence shown here is derived from an EMBL/GenBank/DDBJ whole genome shotgun (WGS) entry which is preliminary data.</text>
</comment>
<evidence type="ECO:0000313" key="4">
    <source>
        <dbReference type="Proteomes" id="UP000597507"/>
    </source>
</evidence>
<evidence type="ECO:0000256" key="2">
    <source>
        <dbReference type="ARBA" id="ARBA00023002"/>
    </source>
</evidence>
<dbReference type="InterPro" id="IPR002347">
    <property type="entry name" value="SDR_fam"/>
</dbReference>
<dbReference type="InterPro" id="IPR036291">
    <property type="entry name" value="NAD(P)-bd_dom_sf"/>
</dbReference>
<dbReference type="PANTHER" id="PTHR42879">
    <property type="entry name" value="3-OXOACYL-(ACYL-CARRIER-PROTEIN) REDUCTASE"/>
    <property type="match status" value="1"/>
</dbReference>
<dbReference type="PANTHER" id="PTHR42879:SF2">
    <property type="entry name" value="3-OXOACYL-[ACYL-CARRIER-PROTEIN] REDUCTASE FABG"/>
    <property type="match status" value="1"/>
</dbReference>
<dbReference type="AlphaFoldDB" id="A0A8J2Z8J7"/>
<dbReference type="FunFam" id="3.40.50.720:FF:000173">
    <property type="entry name" value="3-oxoacyl-[acyl-carrier protein] reductase"/>
    <property type="match status" value="1"/>
</dbReference>
<dbReference type="SUPFAM" id="SSF51735">
    <property type="entry name" value="NAD(P)-binding Rossmann-fold domains"/>
    <property type="match status" value="1"/>
</dbReference>
<keyword evidence="4" id="KW-1185">Reference proteome</keyword>
<reference evidence="3 4" key="1">
    <citation type="journal article" date="2014" name="Int. J. Syst. Evol. Microbiol.">
        <title>Complete genome sequence of Corynebacterium casei LMG S-19264T (=DSM 44701T), isolated from a smear-ripened cheese.</title>
        <authorList>
            <consortium name="US DOE Joint Genome Institute (JGI-PGF)"/>
            <person name="Walter F."/>
            <person name="Albersmeier A."/>
            <person name="Kalinowski J."/>
            <person name="Ruckert C."/>
        </authorList>
    </citation>
    <scope>NUCLEOTIDE SEQUENCE [LARGE SCALE GENOMIC DNA]</scope>
    <source>
        <strain evidence="3 4">CGMCC 1.16330</strain>
    </source>
</reference>
<dbReference type="Gene3D" id="3.40.50.720">
    <property type="entry name" value="NAD(P)-binding Rossmann-like Domain"/>
    <property type="match status" value="1"/>
</dbReference>
<dbReference type="InterPro" id="IPR050259">
    <property type="entry name" value="SDR"/>
</dbReference>
<comment type="similarity">
    <text evidence="1">Belongs to the short-chain dehydrogenases/reductases (SDR) family.</text>
</comment>
<keyword evidence="2" id="KW-0560">Oxidoreductase</keyword>